<organism evidence="1 2">
    <name type="scientific">Tepidibacter hydrothermalis</name>
    <dbReference type="NCBI Taxonomy" id="3036126"/>
    <lineage>
        <taxon>Bacteria</taxon>
        <taxon>Bacillati</taxon>
        <taxon>Bacillota</taxon>
        <taxon>Clostridia</taxon>
        <taxon>Peptostreptococcales</taxon>
        <taxon>Peptostreptococcaceae</taxon>
        <taxon>Tepidibacter</taxon>
    </lineage>
</organism>
<protein>
    <submittedName>
        <fullName evidence="1">Uncharacterized protein</fullName>
    </submittedName>
</protein>
<gene>
    <name evidence="1" type="ORF">P4S50_01925</name>
</gene>
<dbReference type="Proteomes" id="UP001222800">
    <property type="component" value="Chromosome"/>
</dbReference>
<accession>A0ABY8EIZ1</accession>
<keyword evidence="2" id="KW-1185">Reference proteome</keyword>
<evidence type="ECO:0000313" key="2">
    <source>
        <dbReference type="Proteomes" id="UP001222800"/>
    </source>
</evidence>
<proteinExistence type="predicted"/>
<reference evidence="1 2" key="1">
    <citation type="submission" date="2023-03" db="EMBL/GenBank/DDBJ databases">
        <title>Complete genome sequence of Tepidibacter sp. SWIR-1, isolated from a deep-sea hydrothermal vent.</title>
        <authorList>
            <person name="Li X."/>
        </authorList>
    </citation>
    <scope>NUCLEOTIDE SEQUENCE [LARGE SCALE GENOMIC DNA]</scope>
    <source>
        <strain evidence="1 2">SWIR-1</strain>
    </source>
</reference>
<dbReference type="EMBL" id="CP120733">
    <property type="protein sequence ID" value="WFD10858.1"/>
    <property type="molecule type" value="Genomic_DNA"/>
</dbReference>
<dbReference type="RefSeq" id="WP_277732824.1">
    <property type="nucleotide sequence ID" value="NZ_CP120733.1"/>
</dbReference>
<evidence type="ECO:0000313" key="1">
    <source>
        <dbReference type="EMBL" id="WFD10858.1"/>
    </source>
</evidence>
<name>A0ABY8EIZ1_9FIRM</name>
<sequence>MSKKKKKRYRGHYCKICGEIKSNEKFNGKGHKNHICKSCAKLSQLDKNELVHLRKIENIELSGFVLSKANIEKLKSYSKNSKYPKVQKYAKQVLNYYNERIEEHKE</sequence>